<feature type="domain" description="D-isomer specific 2-hydroxyacid dehydrogenase NAD-binding" evidence="7">
    <location>
        <begin position="119"/>
        <end position="291"/>
    </location>
</feature>
<dbReference type="PANTHER" id="PTHR42789">
    <property type="entry name" value="D-ISOMER SPECIFIC 2-HYDROXYACID DEHYDROGENASE FAMILY PROTEIN (AFU_ORTHOLOGUE AFUA_6G10090)"/>
    <property type="match status" value="1"/>
</dbReference>
<dbReference type="InterPro" id="IPR050857">
    <property type="entry name" value="D-2-hydroxyacid_DH"/>
</dbReference>
<dbReference type="eggNOG" id="COG1052">
    <property type="taxonomic scope" value="Bacteria"/>
</dbReference>
<dbReference type="InterPro" id="IPR006139">
    <property type="entry name" value="D-isomer_2_OHA_DH_cat_dom"/>
</dbReference>
<dbReference type="FunFam" id="3.40.50.720:FF:000203">
    <property type="entry name" value="D-3-phosphoglycerate dehydrogenase (SerA)"/>
    <property type="match status" value="1"/>
</dbReference>
<keyword evidence="3 5" id="KW-0560">Oxidoreductase</keyword>
<dbReference type="Pfam" id="PF00389">
    <property type="entry name" value="2-Hacid_dh"/>
    <property type="match status" value="1"/>
</dbReference>
<dbReference type="PANTHER" id="PTHR42789:SF1">
    <property type="entry name" value="D-ISOMER SPECIFIC 2-HYDROXYACID DEHYDROGENASE FAMILY PROTEIN (AFU_ORTHOLOGUE AFUA_6G10090)"/>
    <property type="match status" value="1"/>
</dbReference>
<feature type="domain" description="D-isomer specific 2-hydroxyacid dehydrogenase catalytic" evidence="6">
    <location>
        <begin position="27"/>
        <end position="318"/>
    </location>
</feature>
<reference evidence="8 9" key="1">
    <citation type="submission" date="2014-06" db="EMBL/GenBank/DDBJ databases">
        <title>Saccharopolyspora rectivirgula DSM-43113 Genome sequencing.</title>
        <authorList>
            <person name="Barrera C."/>
            <person name="Millon L."/>
            <person name="Rognon B."/>
            <person name="Zaugg C."/>
            <person name="Monod M."/>
        </authorList>
    </citation>
    <scope>NUCLEOTIDE SEQUENCE [LARGE SCALE GENOMIC DNA]</scope>
    <source>
        <strain evidence="8 9">DSM 43113</strain>
    </source>
</reference>
<dbReference type="CDD" id="cd12169">
    <property type="entry name" value="PGDH_like_1"/>
    <property type="match status" value="1"/>
</dbReference>
<gene>
    <name evidence="8" type="ORF">GU90_10380</name>
</gene>
<accession>A0A073B9X8</accession>
<dbReference type="PROSITE" id="PS00671">
    <property type="entry name" value="D_2_HYDROXYACID_DH_3"/>
    <property type="match status" value="1"/>
</dbReference>
<dbReference type="SUPFAM" id="SSF52283">
    <property type="entry name" value="Formate/glycerate dehydrogenase catalytic domain-like"/>
    <property type="match status" value="1"/>
</dbReference>
<proteinExistence type="inferred from homology"/>
<dbReference type="PROSITE" id="PS00065">
    <property type="entry name" value="D_2_HYDROXYACID_DH_1"/>
    <property type="match status" value="1"/>
</dbReference>
<dbReference type="GO" id="GO:0016616">
    <property type="term" value="F:oxidoreductase activity, acting on the CH-OH group of donors, NAD or NADP as acceptor"/>
    <property type="evidence" value="ECO:0007669"/>
    <property type="project" value="InterPro"/>
</dbReference>
<dbReference type="InterPro" id="IPR029752">
    <property type="entry name" value="D-isomer_DH_CS1"/>
</dbReference>
<organism evidence="8 9">
    <name type="scientific">Saccharopolyspora rectivirgula</name>
    <dbReference type="NCBI Taxonomy" id="28042"/>
    <lineage>
        <taxon>Bacteria</taxon>
        <taxon>Bacillati</taxon>
        <taxon>Actinomycetota</taxon>
        <taxon>Actinomycetes</taxon>
        <taxon>Pseudonocardiales</taxon>
        <taxon>Pseudonocardiaceae</taxon>
        <taxon>Saccharopolyspora</taxon>
    </lineage>
</organism>
<keyword evidence="4" id="KW-0520">NAD</keyword>
<evidence type="ECO:0000313" key="8">
    <source>
        <dbReference type="EMBL" id="KEI44559.1"/>
    </source>
</evidence>
<protein>
    <submittedName>
        <fullName evidence="8">2-hydroxyacid dehydrogenase</fullName>
    </submittedName>
</protein>
<evidence type="ECO:0000256" key="4">
    <source>
        <dbReference type="ARBA" id="ARBA00023027"/>
    </source>
</evidence>
<comment type="similarity">
    <text evidence="1 5">Belongs to the D-isomer specific 2-hydroxyacid dehydrogenase family.</text>
</comment>
<dbReference type="InterPro" id="IPR036291">
    <property type="entry name" value="NAD(P)-bd_dom_sf"/>
</dbReference>
<keyword evidence="9" id="KW-1185">Reference proteome</keyword>
<sequence>MDVRVAVLDDYQGVARDYADWQSLPARVEFFHEHIADPRELVRKLQPFQVVAAMRERTRFPREVLAALPNLQLLVTTGMRNAAIDLAAATEHGITVCGTNSGGAAQDRSWAPTAELTWGLIFALTRNIPAEDRIIREGGWQHHIGVELEGRTLGVLGLGRLGKQVASIARAFNMNVIAWSQNLTDEAAEEVGAVRVDKEELFTDSDILTIHTVLSRRTRGLVGAAELALMKPTAYLINTSRGPIVDEAALQAALREGRIAGAGIDVFGREPLPVDDPWRSTPRTVLTPHIGYVTDGTYRTFYAETVEDIHAFLRGEPIRVLNAD</sequence>
<dbReference type="STRING" id="28042.GU90_10380"/>
<comment type="caution">
    <text evidence="8">The sequence shown here is derived from an EMBL/GenBank/DDBJ whole genome shotgun (WGS) entry which is preliminary data.</text>
</comment>
<dbReference type="GO" id="GO:0008652">
    <property type="term" value="P:amino acid biosynthetic process"/>
    <property type="evidence" value="ECO:0007669"/>
    <property type="project" value="UniProtKB-KW"/>
</dbReference>
<evidence type="ECO:0000256" key="2">
    <source>
        <dbReference type="ARBA" id="ARBA00022605"/>
    </source>
</evidence>
<dbReference type="EMBL" id="JNVU01000025">
    <property type="protein sequence ID" value="KEI44559.1"/>
    <property type="molecule type" value="Genomic_DNA"/>
</dbReference>
<dbReference type="AlphaFoldDB" id="A0A073B9X8"/>
<dbReference type="Proteomes" id="UP000031419">
    <property type="component" value="Unassembled WGS sequence"/>
</dbReference>
<dbReference type="InterPro" id="IPR029753">
    <property type="entry name" value="D-isomer_DH_CS"/>
</dbReference>
<dbReference type="InterPro" id="IPR006140">
    <property type="entry name" value="D-isomer_DH_NAD-bd"/>
</dbReference>
<evidence type="ECO:0000259" key="7">
    <source>
        <dbReference type="Pfam" id="PF02826"/>
    </source>
</evidence>
<evidence type="ECO:0000313" key="9">
    <source>
        <dbReference type="Proteomes" id="UP000031419"/>
    </source>
</evidence>
<dbReference type="Pfam" id="PF02826">
    <property type="entry name" value="2-Hacid_dh_C"/>
    <property type="match status" value="1"/>
</dbReference>
<name>A0A073B9X8_9PSEU</name>
<keyword evidence="2" id="KW-0028">Amino-acid biosynthesis</keyword>
<dbReference type="Gene3D" id="3.40.50.720">
    <property type="entry name" value="NAD(P)-binding Rossmann-like Domain"/>
    <property type="match status" value="2"/>
</dbReference>
<evidence type="ECO:0000256" key="1">
    <source>
        <dbReference type="ARBA" id="ARBA00005854"/>
    </source>
</evidence>
<evidence type="ECO:0000256" key="3">
    <source>
        <dbReference type="ARBA" id="ARBA00023002"/>
    </source>
</evidence>
<dbReference type="SUPFAM" id="SSF51735">
    <property type="entry name" value="NAD(P)-binding Rossmann-fold domains"/>
    <property type="match status" value="1"/>
</dbReference>
<dbReference type="RefSeq" id="WP_029719377.1">
    <property type="nucleotide sequence ID" value="NZ_JNVU01000025.1"/>
</dbReference>
<dbReference type="OrthoDB" id="117809at2"/>
<dbReference type="GO" id="GO:0051287">
    <property type="term" value="F:NAD binding"/>
    <property type="evidence" value="ECO:0007669"/>
    <property type="project" value="InterPro"/>
</dbReference>
<evidence type="ECO:0000256" key="5">
    <source>
        <dbReference type="RuleBase" id="RU003719"/>
    </source>
</evidence>
<evidence type="ECO:0000259" key="6">
    <source>
        <dbReference type="Pfam" id="PF00389"/>
    </source>
</evidence>